<evidence type="ECO:0000313" key="2">
    <source>
        <dbReference type="Proteomes" id="UP000078316"/>
    </source>
</evidence>
<gene>
    <name evidence="1" type="ORF">A5481_08500</name>
</gene>
<reference evidence="1 2" key="1">
    <citation type="submission" date="2016-04" db="EMBL/GenBank/DDBJ databases">
        <authorList>
            <person name="Evans L.H."/>
            <person name="Alamgir A."/>
            <person name="Owens N."/>
            <person name="Weber N.D."/>
            <person name="Virtaneva K."/>
            <person name="Barbian K."/>
            <person name="Babar A."/>
            <person name="Rosenke K."/>
        </authorList>
    </citation>
    <scope>NUCLEOTIDE SEQUENCE [LARGE SCALE GENOMIC DNA]</scope>
    <source>
        <strain evidence="1 2">PMB02</strain>
    </source>
</reference>
<proteinExistence type="predicted"/>
<dbReference type="AlphaFoldDB" id="A0A179SH81"/>
<sequence>MTTFDFIFMLTRNDRTVADAAAHVATALAAGIRHIGFKDIGLPIEALDDLVRQIRRGGATAYLEVVSLDRDSEVRSVRAAVDLGVDYLLGGTHVDDALPLLAGSGIRYYPFPGRIVGHPSRLEGSEAEIVASAVRIAAHAGVAGLDLLAYRSMLDVPALIAAVCGAVSKPVIVAGSVDRPEQVRTIRQAGAAAFTIGTSALDGRFPAAGPTLDMQLRAIDRAAA</sequence>
<dbReference type="Proteomes" id="UP000078316">
    <property type="component" value="Unassembled WGS sequence"/>
</dbReference>
<dbReference type="SUPFAM" id="SSF51412">
    <property type="entry name" value="Inosine monophosphate dehydrogenase (IMPDH)"/>
    <property type="match status" value="1"/>
</dbReference>
<dbReference type="InterPro" id="IPR013785">
    <property type="entry name" value="Aldolase_TIM"/>
</dbReference>
<dbReference type="OrthoDB" id="9794183at2"/>
<name>A0A179SH81_9HYPH</name>
<dbReference type="STRING" id="427683.A5481_08500"/>
<protein>
    <submittedName>
        <fullName evidence="1">4-hydroxythreonine-4-phosphate dehydrogenase</fullName>
    </submittedName>
</protein>
<organism evidence="1 2">
    <name type="scientific">Methylobacterium platani</name>
    <dbReference type="NCBI Taxonomy" id="427683"/>
    <lineage>
        <taxon>Bacteria</taxon>
        <taxon>Pseudomonadati</taxon>
        <taxon>Pseudomonadota</taxon>
        <taxon>Alphaproteobacteria</taxon>
        <taxon>Hyphomicrobiales</taxon>
        <taxon>Methylobacteriaceae</taxon>
        <taxon>Methylobacterium</taxon>
    </lineage>
</organism>
<dbReference type="EMBL" id="LWHQ01000015">
    <property type="protein sequence ID" value="OAS25857.1"/>
    <property type="molecule type" value="Genomic_DNA"/>
</dbReference>
<comment type="caution">
    <text evidence="1">The sequence shown here is derived from an EMBL/GenBank/DDBJ whole genome shotgun (WGS) entry which is preliminary data.</text>
</comment>
<accession>A0A179SH81</accession>
<evidence type="ECO:0000313" key="1">
    <source>
        <dbReference type="EMBL" id="OAS25857.1"/>
    </source>
</evidence>
<dbReference type="Gene3D" id="3.20.20.70">
    <property type="entry name" value="Aldolase class I"/>
    <property type="match status" value="1"/>
</dbReference>
<dbReference type="RefSeq" id="WP_048436073.1">
    <property type="nucleotide sequence ID" value="NZ_LWHQ01000015.1"/>
</dbReference>